<gene>
    <name evidence="1" type="ORF">ACFPQ4_23390</name>
</gene>
<evidence type="ECO:0000313" key="2">
    <source>
        <dbReference type="Proteomes" id="UP001596108"/>
    </source>
</evidence>
<name>A0ABW0R5B7_9BACL</name>
<dbReference type="Pfam" id="PF16425">
    <property type="entry name" value="DUF5022"/>
    <property type="match status" value="1"/>
</dbReference>
<reference evidence="2" key="1">
    <citation type="journal article" date="2019" name="Int. J. Syst. Evol. Microbiol.">
        <title>The Global Catalogue of Microorganisms (GCM) 10K type strain sequencing project: providing services to taxonomists for standard genome sequencing and annotation.</title>
        <authorList>
            <consortium name="The Broad Institute Genomics Platform"/>
            <consortium name="The Broad Institute Genome Sequencing Center for Infectious Disease"/>
            <person name="Wu L."/>
            <person name="Ma J."/>
        </authorList>
    </citation>
    <scope>NUCLEOTIDE SEQUENCE [LARGE SCALE GENOMIC DNA]</scope>
    <source>
        <strain evidence="2">CGMCC 1.18578</strain>
    </source>
</reference>
<keyword evidence="2" id="KW-1185">Reference proteome</keyword>
<dbReference type="Proteomes" id="UP001596108">
    <property type="component" value="Unassembled WGS sequence"/>
</dbReference>
<dbReference type="EMBL" id="JBHSNC010000057">
    <property type="protein sequence ID" value="MFC5532371.1"/>
    <property type="molecule type" value="Genomic_DNA"/>
</dbReference>
<comment type="caution">
    <text evidence="1">The sequence shown here is derived from an EMBL/GenBank/DDBJ whole genome shotgun (WGS) entry which is preliminary data.</text>
</comment>
<sequence length="251" mass="27261">MTDKSTIENIFSTYDLSDAVKEDIRKRSVQAIALGNSSAAVTIYTTSTAQPQGGISTFAMQTRYYSYNNRNIKEDLIYFTTLETGFQTVASGTTADDYAKAIFDLGTIAATRSGNVLLGAAVSLFTDAVSAFQAFSTLCSCSAQTITGSVSDLVQINVRYDINTKYTYVESGGQYVLGAITERGYIHLVNTYEYHVVNGSGKSVSTTQYVFKSYETPNDATAAAKAIIWVGDPWVESLKTKVNGTSVYLDY</sequence>
<protein>
    <submittedName>
        <fullName evidence="1">DUF5022 domain-containing protein</fullName>
    </submittedName>
</protein>
<proteinExistence type="predicted"/>
<evidence type="ECO:0000313" key="1">
    <source>
        <dbReference type="EMBL" id="MFC5532371.1"/>
    </source>
</evidence>
<dbReference type="InterPro" id="IPR032203">
    <property type="entry name" value="DUF5022"/>
</dbReference>
<organism evidence="1 2">
    <name type="scientific">Cohnella yongneupensis</name>
    <dbReference type="NCBI Taxonomy" id="425006"/>
    <lineage>
        <taxon>Bacteria</taxon>
        <taxon>Bacillati</taxon>
        <taxon>Bacillota</taxon>
        <taxon>Bacilli</taxon>
        <taxon>Bacillales</taxon>
        <taxon>Paenibacillaceae</taxon>
        <taxon>Cohnella</taxon>
    </lineage>
</organism>
<dbReference type="RefSeq" id="WP_378114333.1">
    <property type="nucleotide sequence ID" value="NZ_JBHSNC010000057.1"/>
</dbReference>
<accession>A0ABW0R5B7</accession>